<keyword evidence="1" id="KW-1133">Transmembrane helix</keyword>
<keyword evidence="1" id="KW-0812">Transmembrane</keyword>
<keyword evidence="3" id="KW-1185">Reference proteome</keyword>
<comment type="caution">
    <text evidence="2">The sequence shown here is derived from an EMBL/GenBank/DDBJ whole genome shotgun (WGS) entry which is preliminary data.</text>
</comment>
<dbReference type="EMBL" id="CAXLJM020000053">
    <property type="protein sequence ID" value="CAL8116321.1"/>
    <property type="molecule type" value="Genomic_DNA"/>
</dbReference>
<protein>
    <submittedName>
        <fullName evidence="2">Uncharacterized protein</fullName>
    </submittedName>
</protein>
<gene>
    <name evidence="2" type="ORF">ODALV1_LOCUS17232</name>
</gene>
<evidence type="ECO:0000313" key="3">
    <source>
        <dbReference type="Proteomes" id="UP001642540"/>
    </source>
</evidence>
<dbReference type="Proteomes" id="UP001642540">
    <property type="component" value="Unassembled WGS sequence"/>
</dbReference>
<feature type="transmembrane region" description="Helical" evidence="1">
    <location>
        <begin position="35"/>
        <end position="59"/>
    </location>
</feature>
<organism evidence="2 3">
    <name type="scientific">Orchesella dallaii</name>
    <dbReference type="NCBI Taxonomy" id="48710"/>
    <lineage>
        <taxon>Eukaryota</taxon>
        <taxon>Metazoa</taxon>
        <taxon>Ecdysozoa</taxon>
        <taxon>Arthropoda</taxon>
        <taxon>Hexapoda</taxon>
        <taxon>Collembola</taxon>
        <taxon>Entomobryomorpha</taxon>
        <taxon>Entomobryoidea</taxon>
        <taxon>Orchesellidae</taxon>
        <taxon>Orchesellinae</taxon>
        <taxon>Orchesella</taxon>
    </lineage>
</organism>
<evidence type="ECO:0000313" key="2">
    <source>
        <dbReference type="EMBL" id="CAL8116321.1"/>
    </source>
</evidence>
<reference evidence="2 3" key="1">
    <citation type="submission" date="2024-08" db="EMBL/GenBank/DDBJ databases">
        <authorList>
            <person name="Cucini C."/>
            <person name="Frati F."/>
        </authorList>
    </citation>
    <scope>NUCLEOTIDE SEQUENCE [LARGE SCALE GENOMIC DNA]</scope>
</reference>
<name>A0ABP1R0C4_9HEXA</name>
<keyword evidence="1" id="KW-0472">Membrane</keyword>
<accession>A0ABP1R0C4</accession>
<evidence type="ECO:0000256" key="1">
    <source>
        <dbReference type="SAM" id="Phobius"/>
    </source>
</evidence>
<proteinExistence type="predicted"/>
<sequence length="345" mass="39082">MWTTKVKAGLSAIKAKYQKETGESKGWKGKVVKEIVKIVLVCVVFLAALLIGAVANYLIDDDEKMNSAMLLYLGYDYKTLDGIEMAFHELDHKSPAPNDEFPSANFSPGSKPDREFWESIKPTVFFSKDQLDKIKFGGGNKVGRMFYSPNNKRKVTSDNTPGCLGFTYGWKGNKNNSLAIAEVFSGSCNLLVFSFSMVDKPLKDISYIDPQNMNIRIIFTDSSMYKREDALEHFLKLLGQHWIDVAEVEMGMNTIVKVEEILGLVPQVGQLIFKFRCFEGMEEEIAGKVLNVLDQVQRNGFRLFHTNSSCINDTDDCIFEYSFLNLNSWSQLLLIEDTPQYTKLL</sequence>